<accession>A0A2P2IJ45</accession>
<reference evidence="1" key="1">
    <citation type="submission" date="2018-02" db="EMBL/GenBank/DDBJ databases">
        <title>Rhizophora mucronata_Transcriptome.</title>
        <authorList>
            <person name="Meera S.P."/>
            <person name="Sreeshan A."/>
            <person name="Augustine A."/>
        </authorList>
    </citation>
    <scope>NUCLEOTIDE SEQUENCE</scope>
    <source>
        <tissue evidence="1">Leaf</tissue>
    </source>
</reference>
<name>A0A2P2IJ45_RHIMU</name>
<protein>
    <submittedName>
        <fullName evidence="1">Uncharacterized protein</fullName>
    </submittedName>
</protein>
<dbReference type="EMBL" id="GGEC01000773">
    <property type="protein sequence ID" value="MBW81256.1"/>
    <property type="molecule type" value="Transcribed_RNA"/>
</dbReference>
<proteinExistence type="predicted"/>
<dbReference type="AlphaFoldDB" id="A0A2P2IJ45"/>
<evidence type="ECO:0000313" key="1">
    <source>
        <dbReference type="EMBL" id="MBW81256.1"/>
    </source>
</evidence>
<organism evidence="1">
    <name type="scientific">Rhizophora mucronata</name>
    <name type="common">Asiatic mangrove</name>
    <dbReference type="NCBI Taxonomy" id="61149"/>
    <lineage>
        <taxon>Eukaryota</taxon>
        <taxon>Viridiplantae</taxon>
        <taxon>Streptophyta</taxon>
        <taxon>Embryophyta</taxon>
        <taxon>Tracheophyta</taxon>
        <taxon>Spermatophyta</taxon>
        <taxon>Magnoliopsida</taxon>
        <taxon>eudicotyledons</taxon>
        <taxon>Gunneridae</taxon>
        <taxon>Pentapetalae</taxon>
        <taxon>rosids</taxon>
        <taxon>fabids</taxon>
        <taxon>Malpighiales</taxon>
        <taxon>Rhizophoraceae</taxon>
        <taxon>Rhizophora</taxon>
    </lineage>
</organism>
<sequence>MDKKFLIFKFHFVFNLFNCRL</sequence>